<dbReference type="EMBL" id="CP042469">
    <property type="protein sequence ID" value="QOX63324.1"/>
    <property type="molecule type" value="Genomic_DNA"/>
</dbReference>
<dbReference type="Proteomes" id="UP000594014">
    <property type="component" value="Chromosome"/>
</dbReference>
<reference evidence="1" key="1">
    <citation type="submission" date="2019-08" db="EMBL/GenBank/DDBJ databases">
        <title>Genome sequence of Clostridiales bacterium MT110.</title>
        <authorList>
            <person name="Cao J."/>
        </authorList>
    </citation>
    <scope>NUCLEOTIDE SEQUENCE</scope>
    <source>
        <strain evidence="1">MT110</strain>
    </source>
</reference>
<protein>
    <submittedName>
        <fullName evidence="1">Glu/Leu/Phe/Val dehydrogenase</fullName>
    </submittedName>
</protein>
<evidence type="ECO:0000313" key="2">
    <source>
        <dbReference type="Proteomes" id="UP000594014"/>
    </source>
</evidence>
<sequence length="428" mass="47011">MNQEGYNPYIAAQTQFDRVADLIDLDPSVRQLLRQPSREVHFTIPVKMDDGTTKVFNGYRIQHNAARGPAKGGIRFHPQETADTVRALSMWMTWKCAVVDIPLGGGKGGVICDPHNLSKGEQERLCRGYVRQIASLMGPVQDVPAPDVMTNGQHMLWMLDEYEAIHGGHYPGAITGKPVGLGGSLGRTEATGYGVIYSLREALKALDIQPASTTASIQGFGNVAEYAARLYSTMGGTVIAISCWDQHDGKSYTFRNLNGLDIEAMISIKDSFGTINKEKAIGLGCEILEGSEWIAQDVDILLPCALENQITVDSFAKISKKVKVICEGANGPTAPDADALIQERNIFLVPDFLANAGGVTCSYFEQVQCNMNYFWPKDEVLEKLDSKMTSAFQAVYKLSREKDIYMRNAAYVIAINRVAEAVKLRGWV</sequence>
<name>A0ACD1AAH0_9FIRM</name>
<gene>
    <name evidence="1" type="ORF">FRZ06_08160</name>
</gene>
<proteinExistence type="predicted"/>
<keyword evidence="2" id="KW-1185">Reference proteome</keyword>
<organism evidence="1 2">
    <name type="scientific">Anoxybacterium hadale</name>
    <dbReference type="NCBI Taxonomy" id="3408580"/>
    <lineage>
        <taxon>Bacteria</taxon>
        <taxon>Bacillati</taxon>
        <taxon>Bacillota</taxon>
        <taxon>Clostridia</taxon>
        <taxon>Peptostreptococcales</taxon>
        <taxon>Anaerovoracaceae</taxon>
        <taxon>Anoxybacterium</taxon>
    </lineage>
</organism>
<accession>A0ACD1AAH0</accession>
<evidence type="ECO:0000313" key="1">
    <source>
        <dbReference type="EMBL" id="QOX63324.1"/>
    </source>
</evidence>